<comment type="catalytic activity">
    <reaction evidence="3">
        <text>2 GTP = 3',3'-c-di-GMP + 2 diphosphate</text>
        <dbReference type="Rhea" id="RHEA:24898"/>
        <dbReference type="ChEBI" id="CHEBI:33019"/>
        <dbReference type="ChEBI" id="CHEBI:37565"/>
        <dbReference type="ChEBI" id="CHEBI:58805"/>
        <dbReference type="EC" id="2.7.7.65"/>
    </reaction>
</comment>
<dbReference type="SUPFAM" id="SSF55073">
    <property type="entry name" value="Nucleotide cyclase"/>
    <property type="match status" value="1"/>
</dbReference>
<dbReference type="SMART" id="SM00267">
    <property type="entry name" value="GGDEF"/>
    <property type="match status" value="1"/>
</dbReference>
<keyword evidence="4" id="KW-0812">Transmembrane</keyword>
<dbReference type="InterPro" id="IPR043128">
    <property type="entry name" value="Rev_trsase/Diguanyl_cyclase"/>
</dbReference>
<dbReference type="CDD" id="cd01949">
    <property type="entry name" value="GGDEF"/>
    <property type="match status" value="1"/>
</dbReference>
<proteinExistence type="predicted"/>
<keyword evidence="4" id="KW-0472">Membrane</keyword>
<dbReference type="InterPro" id="IPR050469">
    <property type="entry name" value="Diguanylate_Cyclase"/>
</dbReference>
<comment type="cofactor">
    <cofactor evidence="1">
        <name>Mg(2+)</name>
        <dbReference type="ChEBI" id="CHEBI:18420"/>
    </cofactor>
</comment>
<evidence type="ECO:0000256" key="4">
    <source>
        <dbReference type="SAM" id="Phobius"/>
    </source>
</evidence>
<evidence type="ECO:0000256" key="1">
    <source>
        <dbReference type="ARBA" id="ARBA00001946"/>
    </source>
</evidence>
<evidence type="ECO:0000313" key="6">
    <source>
        <dbReference type="EMBL" id="MUH73557.1"/>
    </source>
</evidence>
<organism evidence="6 7">
    <name type="scientific">Psychrosphaera haliotis</name>
    <dbReference type="NCBI Taxonomy" id="555083"/>
    <lineage>
        <taxon>Bacteria</taxon>
        <taxon>Pseudomonadati</taxon>
        <taxon>Pseudomonadota</taxon>
        <taxon>Gammaproteobacteria</taxon>
        <taxon>Alteromonadales</taxon>
        <taxon>Pseudoalteromonadaceae</taxon>
        <taxon>Psychrosphaera</taxon>
    </lineage>
</organism>
<dbReference type="EC" id="2.7.7.65" evidence="2"/>
<feature type="transmembrane region" description="Helical" evidence="4">
    <location>
        <begin position="33"/>
        <end position="56"/>
    </location>
</feature>
<dbReference type="InterPro" id="IPR029787">
    <property type="entry name" value="Nucleotide_cyclase"/>
</dbReference>
<gene>
    <name evidence="6" type="ORF">GNP35_14305</name>
</gene>
<evidence type="ECO:0000256" key="2">
    <source>
        <dbReference type="ARBA" id="ARBA00012528"/>
    </source>
</evidence>
<dbReference type="PANTHER" id="PTHR45138">
    <property type="entry name" value="REGULATORY COMPONENTS OF SENSORY TRANSDUCTION SYSTEM"/>
    <property type="match status" value="1"/>
</dbReference>
<feature type="transmembrane region" description="Helical" evidence="4">
    <location>
        <begin position="102"/>
        <end position="122"/>
    </location>
</feature>
<keyword evidence="7" id="KW-1185">Reference proteome</keyword>
<dbReference type="EMBL" id="WOCD01000005">
    <property type="protein sequence ID" value="MUH73557.1"/>
    <property type="molecule type" value="Genomic_DNA"/>
</dbReference>
<feature type="transmembrane region" description="Helical" evidence="4">
    <location>
        <begin position="156"/>
        <end position="176"/>
    </location>
</feature>
<evidence type="ECO:0000259" key="5">
    <source>
        <dbReference type="PROSITE" id="PS50887"/>
    </source>
</evidence>
<name>A0A6N8FEG5_9GAMM</name>
<feature type="transmembrane region" description="Helical" evidence="4">
    <location>
        <begin position="182"/>
        <end position="203"/>
    </location>
</feature>
<dbReference type="NCBIfam" id="TIGR00254">
    <property type="entry name" value="GGDEF"/>
    <property type="match status" value="1"/>
</dbReference>
<dbReference type="FunFam" id="3.30.70.270:FF:000001">
    <property type="entry name" value="Diguanylate cyclase domain protein"/>
    <property type="match status" value="1"/>
</dbReference>
<dbReference type="Proteomes" id="UP000439994">
    <property type="component" value="Unassembled WGS sequence"/>
</dbReference>
<comment type="caution">
    <text evidence="6">The sequence shown here is derived from an EMBL/GenBank/DDBJ whole genome shotgun (WGS) entry which is preliminary data.</text>
</comment>
<protein>
    <recommendedName>
        <fullName evidence="2">diguanylate cyclase</fullName>
        <ecNumber evidence="2">2.7.7.65</ecNumber>
    </recommendedName>
</protein>
<dbReference type="AlphaFoldDB" id="A0A6N8FEG5"/>
<dbReference type="PROSITE" id="PS50887">
    <property type="entry name" value="GGDEF"/>
    <property type="match status" value="1"/>
</dbReference>
<keyword evidence="4" id="KW-1133">Transmembrane helix</keyword>
<dbReference type="RefSeq" id="WP_155696901.1">
    <property type="nucleotide sequence ID" value="NZ_WOCD01000005.1"/>
</dbReference>
<dbReference type="OrthoDB" id="9803824at2"/>
<dbReference type="Pfam" id="PF00990">
    <property type="entry name" value="GGDEF"/>
    <property type="match status" value="1"/>
</dbReference>
<dbReference type="InterPro" id="IPR000160">
    <property type="entry name" value="GGDEF_dom"/>
</dbReference>
<dbReference type="PANTHER" id="PTHR45138:SF9">
    <property type="entry name" value="DIGUANYLATE CYCLASE DGCM-RELATED"/>
    <property type="match status" value="1"/>
</dbReference>
<feature type="transmembrane region" description="Helical" evidence="4">
    <location>
        <begin position="128"/>
        <end position="149"/>
    </location>
</feature>
<feature type="domain" description="GGDEF" evidence="5">
    <location>
        <begin position="272"/>
        <end position="404"/>
    </location>
</feature>
<dbReference type="GO" id="GO:0052621">
    <property type="term" value="F:diguanylate cyclase activity"/>
    <property type="evidence" value="ECO:0007669"/>
    <property type="project" value="UniProtKB-EC"/>
</dbReference>
<evidence type="ECO:0000313" key="7">
    <source>
        <dbReference type="Proteomes" id="UP000439994"/>
    </source>
</evidence>
<evidence type="ECO:0000256" key="3">
    <source>
        <dbReference type="ARBA" id="ARBA00034247"/>
    </source>
</evidence>
<accession>A0A6N8FEG5</accession>
<feature type="transmembrane region" description="Helical" evidence="4">
    <location>
        <begin position="68"/>
        <end position="90"/>
    </location>
</feature>
<reference evidence="6 7" key="1">
    <citation type="submission" date="2019-11" db="EMBL/GenBank/DDBJ databases">
        <title>P. haliotis isolates from Z. marina roots.</title>
        <authorList>
            <person name="Cohen M."/>
            <person name="Jospin G."/>
            <person name="Eisen J.A."/>
            <person name="Coil D.A."/>
        </authorList>
    </citation>
    <scope>NUCLEOTIDE SEQUENCE [LARGE SCALE GENOMIC DNA]</scope>
    <source>
        <strain evidence="6 7">UCD-MCMsp1aY</strain>
    </source>
</reference>
<sequence>MNHSWHQTNYRLRHWWPNFENKYIESRYHLEKFSVNGFAVARGILVLALFFSLFSISDQYVPFVIPEAKLFSVGVKFTIGLVGFACYMAIIKDMTRKRIYTVVNFFLAAFLFALFITFYTYSQWLQSPATLFELAICCSFLTILIYIFVPLSLGQQLITALGFVVLFVLSAIFVFPDHASRIGFSTTFILLANTIGLSISYTINKNFREAWSNQQERERDNMLLKVEIDQRKKLEEQLKKLAMTDALTGVDNRRSFMEHLSREKKRADRQFTPLSIITFDIDLFKHINDQFGHEVGDKVLIDVATVVDERLRETDILGRMGGEEFAILMADSNKREANQLAKSLCKALSDHTVIHNDKAIKVTASFGTAEYQTNEPIDILLRRADKAMYDAKIVDVIALAISPNNAVQIKVYCFGIKILPAFSSIYSSYQFRS</sequence>
<dbReference type="Gene3D" id="3.30.70.270">
    <property type="match status" value="1"/>
</dbReference>